<keyword evidence="1" id="KW-0472">Membrane</keyword>
<dbReference type="NCBIfam" id="TIGR02532">
    <property type="entry name" value="IV_pilin_GFxxxE"/>
    <property type="match status" value="1"/>
</dbReference>
<dbReference type="Pfam" id="PF07963">
    <property type="entry name" value="N_methyl"/>
    <property type="match status" value="1"/>
</dbReference>
<name>A0A6L7HXG8_9GAMM</name>
<evidence type="ECO:0000313" key="2">
    <source>
        <dbReference type="EMBL" id="MXR68945.1"/>
    </source>
</evidence>
<sequence>MRVTMRHKGASGFTLIEMVVVIVILAILSVAAASRWLSLTREARVAQLQQLEASVQAANRLVYARSAISGVTQQEQASYFLNPGDKQKILVRYGYPEWRGDAVPQLLTVTMKEWFYGASWTQKDIELRIGQRSLFKTPGDLLADDALACYLRVDTKSGTQTKIVTTTVIDSDC</sequence>
<keyword evidence="1" id="KW-0812">Transmembrane</keyword>
<dbReference type="EMBL" id="WRPA01000007">
    <property type="protein sequence ID" value="MXR68945.1"/>
    <property type="molecule type" value="Genomic_DNA"/>
</dbReference>
<dbReference type="AlphaFoldDB" id="A0A6L7HXG8"/>
<dbReference type="PROSITE" id="PS00409">
    <property type="entry name" value="PROKAR_NTER_METHYL"/>
    <property type="match status" value="1"/>
</dbReference>
<feature type="transmembrane region" description="Helical" evidence="1">
    <location>
        <begin position="12"/>
        <end position="37"/>
    </location>
</feature>
<keyword evidence="1" id="KW-1133">Transmembrane helix</keyword>
<keyword evidence="3" id="KW-1185">Reference proteome</keyword>
<organism evidence="2 3">
    <name type="scientific">Shewanella insulae</name>
    <dbReference type="NCBI Taxonomy" id="2681496"/>
    <lineage>
        <taxon>Bacteria</taxon>
        <taxon>Pseudomonadati</taxon>
        <taxon>Pseudomonadota</taxon>
        <taxon>Gammaproteobacteria</taxon>
        <taxon>Alteromonadales</taxon>
        <taxon>Shewanellaceae</taxon>
        <taxon>Shewanella</taxon>
    </lineage>
</organism>
<accession>A0A6L7HXG8</accession>
<proteinExistence type="predicted"/>
<evidence type="ECO:0000313" key="3">
    <source>
        <dbReference type="Proteomes" id="UP000474778"/>
    </source>
</evidence>
<protein>
    <submittedName>
        <fullName evidence="2">Prepilin-type N-terminal cleavage/methylation domain-containing protein</fullName>
    </submittedName>
</protein>
<dbReference type="InterPro" id="IPR045584">
    <property type="entry name" value="Pilin-like"/>
</dbReference>
<dbReference type="Proteomes" id="UP000474778">
    <property type="component" value="Unassembled WGS sequence"/>
</dbReference>
<evidence type="ECO:0000256" key="1">
    <source>
        <dbReference type="SAM" id="Phobius"/>
    </source>
</evidence>
<dbReference type="InterPro" id="IPR012902">
    <property type="entry name" value="N_methyl_site"/>
</dbReference>
<dbReference type="Gene3D" id="3.30.700.10">
    <property type="entry name" value="Glycoprotein, Type 4 Pilin"/>
    <property type="match status" value="1"/>
</dbReference>
<gene>
    <name evidence="2" type="ORF">GNT65_09725</name>
</gene>
<reference evidence="2 3" key="1">
    <citation type="submission" date="2019-12" db="EMBL/GenBank/DDBJ databases">
        <title>Shewanella insulae sp. nov., isolated from a tidal flat.</title>
        <authorList>
            <person name="Yoon J.-H."/>
        </authorList>
    </citation>
    <scope>NUCLEOTIDE SEQUENCE [LARGE SCALE GENOMIC DNA]</scope>
    <source>
        <strain evidence="2 3">JBTF-M18</strain>
    </source>
</reference>
<comment type="caution">
    <text evidence="2">The sequence shown here is derived from an EMBL/GenBank/DDBJ whole genome shotgun (WGS) entry which is preliminary data.</text>
</comment>
<dbReference type="SUPFAM" id="SSF54523">
    <property type="entry name" value="Pili subunits"/>
    <property type="match status" value="1"/>
</dbReference>